<proteinExistence type="predicted"/>
<accession>A0A2P4SMU9</accession>
<dbReference type="EMBL" id="PPHD01034540">
    <property type="protein sequence ID" value="POI25404.1"/>
    <property type="molecule type" value="Genomic_DNA"/>
</dbReference>
<sequence length="52" mass="5987">MLFVSRSLYCRGIGTYHLQTNLLSRSIRLSASDTMAFRHKNTRRIEGLDSNV</sequence>
<comment type="caution">
    <text evidence="1">The sequence shown here is derived from an EMBL/GenBank/DDBJ whole genome shotgun (WGS) entry which is preliminary data.</text>
</comment>
<evidence type="ECO:0000313" key="2">
    <source>
        <dbReference type="Proteomes" id="UP000237246"/>
    </source>
</evidence>
<organism evidence="1 2">
    <name type="scientific">Bambusicola thoracicus</name>
    <name type="common">Chinese bamboo-partridge</name>
    <name type="synonym">Perdix thoracica</name>
    <dbReference type="NCBI Taxonomy" id="9083"/>
    <lineage>
        <taxon>Eukaryota</taxon>
        <taxon>Metazoa</taxon>
        <taxon>Chordata</taxon>
        <taxon>Craniata</taxon>
        <taxon>Vertebrata</taxon>
        <taxon>Euteleostomi</taxon>
        <taxon>Archelosauria</taxon>
        <taxon>Archosauria</taxon>
        <taxon>Dinosauria</taxon>
        <taxon>Saurischia</taxon>
        <taxon>Theropoda</taxon>
        <taxon>Coelurosauria</taxon>
        <taxon>Aves</taxon>
        <taxon>Neognathae</taxon>
        <taxon>Galloanserae</taxon>
        <taxon>Galliformes</taxon>
        <taxon>Phasianidae</taxon>
        <taxon>Perdicinae</taxon>
        <taxon>Bambusicola</taxon>
    </lineage>
</organism>
<dbReference type="AlphaFoldDB" id="A0A2P4SMU9"/>
<keyword evidence="2" id="KW-1185">Reference proteome</keyword>
<protein>
    <submittedName>
        <fullName evidence="1">Uncharacterized protein</fullName>
    </submittedName>
</protein>
<gene>
    <name evidence="1" type="ORF">CIB84_010846</name>
</gene>
<evidence type="ECO:0000313" key="1">
    <source>
        <dbReference type="EMBL" id="POI25404.1"/>
    </source>
</evidence>
<name>A0A2P4SMU9_BAMTH</name>
<reference evidence="1 2" key="1">
    <citation type="submission" date="2018-01" db="EMBL/GenBank/DDBJ databases">
        <title>Comparison of the Chinese Bamboo Partridge and Red Junglefowl genome sequences highlights the importance of demography in genome evolution.</title>
        <authorList>
            <person name="Tiley G.P."/>
            <person name="Kimball R.T."/>
            <person name="Braun E.L."/>
            <person name="Burleigh J.G."/>
        </authorList>
    </citation>
    <scope>NUCLEOTIDE SEQUENCE [LARGE SCALE GENOMIC DNA]</scope>
    <source>
        <strain evidence="1">RTK389</strain>
        <tissue evidence="1">Blood</tissue>
    </source>
</reference>
<dbReference type="Proteomes" id="UP000237246">
    <property type="component" value="Unassembled WGS sequence"/>
</dbReference>